<dbReference type="GO" id="GO:0005230">
    <property type="term" value="F:extracellular ligand-gated monoatomic ion channel activity"/>
    <property type="evidence" value="ECO:0007669"/>
    <property type="project" value="InterPro"/>
</dbReference>
<feature type="signal peptide" evidence="3">
    <location>
        <begin position="1"/>
        <end position="21"/>
    </location>
</feature>
<evidence type="ECO:0000256" key="1">
    <source>
        <dbReference type="SAM" id="MobiDB-lite"/>
    </source>
</evidence>
<keyword evidence="2" id="KW-1133">Transmembrane helix</keyword>
<feature type="region of interest" description="Disordered" evidence="1">
    <location>
        <begin position="823"/>
        <end position="851"/>
    </location>
</feature>
<dbReference type="EMBL" id="CAICTM010001702">
    <property type="protein sequence ID" value="CAB9525637.1"/>
    <property type="molecule type" value="Genomic_DNA"/>
</dbReference>
<dbReference type="Gene3D" id="2.70.170.10">
    <property type="entry name" value="Neurotransmitter-gated ion-channel ligand-binding domain"/>
    <property type="match status" value="1"/>
</dbReference>
<dbReference type="PANTHER" id="PTHR18945">
    <property type="entry name" value="NEUROTRANSMITTER GATED ION CHANNEL"/>
    <property type="match status" value="1"/>
</dbReference>
<keyword evidence="6" id="KW-1185">Reference proteome</keyword>
<dbReference type="GO" id="GO:0016020">
    <property type="term" value="C:membrane"/>
    <property type="evidence" value="ECO:0007669"/>
    <property type="project" value="InterPro"/>
</dbReference>
<dbReference type="SUPFAM" id="SSF63712">
    <property type="entry name" value="Nicotinic receptor ligand binding domain-like"/>
    <property type="match status" value="1"/>
</dbReference>
<dbReference type="Pfam" id="PF02931">
    <property type="entry name" value="Neur_chan_LBD"/>
    <property type="match status" value="1"/>
</dbReference>
<feature type="transmembrane region" description="Helical" evidence="2">
    <location>
        <begin position="666"/>
        <end position="682"/>
    </location>
</feature>
<feature type="transmembrane region" description="Helical" evidence="2">
    <location>
        <begin position="636"/>
        <end position="659"/>
    </location>
</feature>
<organism evidence="5 6">
    <name type="scientific">Seminavis robusta</name>
    <dbReference type="NCBI Taxonomy" id="568900"/>
    <lineage>
        <taxon>Eukaryota</taxon>
        <taxon>Sar</taxon>
        <taxon>Stramenopiles</taxon>
        <taxon>Ochrophyta</taxon>
        <taxon>Bacillariophyta</taxon>
        <taxon>Bacillariophyceae</taxon>
        <taxon>Bacillariophycidae</taxon>
        <taxon>Naviculales</taxon>
        <taxon>Naviculaceae</taxon>
        <taxon>Seminavis</taxon>
    </lineage>
</organism>
<comment type="caution">
    <text evidence="5">The sequence shown here is derived from an EMBL/GenBank/DDBJ whole genome shotgun (WGS) entry which is preliminary data.</text>
</comment>
<feature type="region of interest" description="Disordered" evidence="1">
    <location>
        <begin position="765"/>
        <end position="793"/>
    </location>
</feature>
<feature type="transmembrane region" description="Helical" evidence="2">
    <location>
        <begin position="702"/>
        <end position="722"/>
    </location>
</feature>
<proteinExistence type="predicted"/>
<dbReference type="AlphaFoldDB" id="A0A9N8EPK2"/>
<accession>A0A9N8EPK2</accession>
<keyword evidence="3" id="KW-0732">Signal</keyword>
<keyword evidence="2" id="KW-0812">Transmembrane</keyword>
<feature type="domain" description="Neurotransmitter-gated ion-channel ligand-binding" evidence="4">
    <location>
        <begin position="448"/>
        <end position="588"/>
    </location>
</feature>
<protein>
    <submittedName>
        <fullName evidence="5">Cholinergic receptor, nicotinic</fullName>
    </submittedName>
</protein>
<keyword evidence="5" id="KW-0675">Receptor</keyword>
<dbReference type="Proteomes" id="UP001153069">
    <property type="component" value="Unassembled WGS sequence"/>
</dbReference>
<feature type="compositionally biased region" description="Polar residues" evidence="1">
    <location>
        <begin position="768"/>
        <end position="783"/>
    </location>
</feature>
<evidence type="ECO:0000256" key="2">
    <source>
        <dbReference type="SAM" id="Phobius"/>
    </source>
</evidence>
<dbReference type="Gene3D" id="1.20.58.390">
    <property type="entry name" value="Neurotransmitter-gated ion-channel transmembrane domain"/>
    <property type="match status" value="1"/>
</dbReference>
<feature type="chain" id="PRO_5040457499" evidence="3">
    <location>
        <begin position="22"/>
        <end position="913"/>
    </location>
</feature>
<evidence type="ECO:0000313" key="6">
    <source>
        <dbReference type="Proteomes" id="UP001153069"/>
    </source>
</evidence>
<dbReference type="InterPro" id="IPR006201">
    <property type="entry name" value="Neur_channel"/>
</dbReference>
<evidence type="ECO:0000313" key="5">
    <source>
        <dbReference type="EMBL" id="CAB9525637.1"/>
    </source>
</evidence>
<dbReference type="InterPro" id="IPR038050">
    <property type="entry name" value="Neuro_actylchol_rec"/>
</dbReference>
<name>A0A9N8EPK2_9STRA</name>
<keyword evidence="2" id="KW-0472">Membrane</keyword>
<dbReference type="InterPro" id="IPR006202">
    <property type="entry name" value="Neur_chan_lig-bd"/>
</dbReference>
<reference evidence="5" key="1">
    <citation type="submission" date="2020-06" db="EMBL/GenBank/DDBJ databases">
        <authorList>
            <consortium name="Plant Systems Biology data submission"/>
        </authorList>
    </citation>
    <scope>NUCLEOTIDE SEQUENCE</scope>
    <source>
        <strain evidence="5">D6</strain>
    </source>
</reference>
<gene>
    <name evidence="5" type="ORF">SEMRO_1704_G292390.1</name>
</gene>
<dbReference type="GO" id="GO:0004888">
    <property type="term" value="F:transmembrane signaling receptor activity"/>
    <property type="evidence" value="ECO:0007669"/>
    <property type="project" value="InterPro"/>
</dbReference>
<evidence type="ECO:0000256" key="3">
    <source>
        <dbReference type="SAM" id="SignalP"/>
    </source>
</evidence>
<feature type="transmembrane region" description="Helical" evidence="2">
    <location>
        <begin position="892"/>
        <end position="912"/>
    </location>
</feature>
<sequence length="913" mass="102044">MSVKGYLVVIIALMALHVSLDVYKYQQEIELIDRKGVSAAKSSPEPRDLLMAVGSSRSARTATVVAEDSSNTKGTVLDIIPMQYDDERNETTATGAPTNLADKLTFPPALGTNFQLRVPYNFSHVFFVGGHCNITGEEEWVQNDWYTRFAAAGMETLGVPPENQICSNVKNDAYTRDFHVEALRKVETLAGDELNQTLVITAAIRLESDWSPVADLLRRGMAFFHMKEDPQNFDLQEFGLDLERVLYFYFRWDEAGSAIKAGRELCRLKRGAHQLKAAKLLTGWRGEKIDFRVDLAIEAFKENCPNSAVIDLWAVYDNQSDQALRTTLIFNPFPDIIFTAQDAVARRIIDIAQDALPPDQYRRIATTGWDNIETQLLDEFKILTTVDQQVHDPHKGVWGVLETVLGIAQSTGLNSTASVQRELDLGNSLTITADTLFIPAHRVGYLQNLVLEGYNPNFSPFTSNPVSSGILNTTIAMMDPFEGKFEAIFVLHTSWYDPRLEWNRDVYGGFLALDKASIWTPSGIYFQNEIGFDSSQILHESLAMVSNDGKVRLETTMHAMFLCRTMEEIRRYPFEHYHCSMNLAGSMQLTLDDTIGFDVVQSDPHFETTISTMMSSNQQSASGIVYYKLAFQRRPFGVYVGVVLPGIVINMIGFMAFWIPGVEQSVALGIAALLCALTYRTALDIPDVASATWVEVFMMINISYLGSVMVIIWCSFGSSAILGKYINKCCKPIHPKNVAKEAKSLAKSMSRTHSDEKTRVVERVVETPNDTKQATIGSQSMQRQGELHRNGNKAQELSALSAHSADRIYDSDSHHKWNKASAALHHPEDPADSDLESDGPPRDDHNQQASGIEMNNGYRTKLKRFVSERVLGKGEGTDQNGKSANLDWIGRWFIVPSYIIVVSSLLIHGWGFK</sequence>
<evidence type="ECO:0000259" key="4">
    <source>
        <dbReference type="Pfam" id="PF02931"/>
    </source>
</evidence>
<dbReference type="InterPro" id="IPR036734">
    <property type="entry name" value="Neur_chan_lig-bd_sf"/>
</dbReference>
<dbReference type="OrthoDB" id="5975154at2759"/>